<protein>
    <submittedName>
        <fullName evidence="1">Unannotated protein</fullName>
    </submittedName>
</protein>
<dbReference type="InterPro" id="IPR029046">
    <property type="entry name" value="LolA/LolB/LppX"/>
</dbReference>
<gene>
    <name evidence="1" type="ORF">UFOPK3522_01095</name>
</gene>
<dbReference type="InterPro" id="IPR052944">
    <property type="entry name" value="Sporulation_related"/>
</dbReference>
<dbReference type="SUPFAM" id="SSF89392">
    <property type="entry name" value="Prokaryotic lipoproteins and lipoprotein localization factors"/>
    <property type="match status" value="1"/>
</dbReference>
<name>A0A6J5ZTK6_9ZZZZ</name>
<accession>A0A6J5ZTK6</accession>
<dbReference type="EMBL" id="CAESAO010000099">
    <property type="protein sequence ID" value="CAB4345395.1"/>
    <property type="molecule type" value="Genomic_DNA"/>
</dbReference>
<proteinExistence type="predicted"/>
<organism evidence="1">
    <name type="scientific">freshwater metagenome</name>
    <dbReference type="NCBI Taxonomy" id="449393"/>
    <lineage>
        <taxon>unclassified sequences</taxon>
        <taxon>metagenomes</taxon>
        <taxon>ecological metagenomes</taxon>
    </lineage>
</organism>
<reference evidence="1" key="1">
    <citation type="submission" date="2020-05" db="EMBL/GenBank/DDBJ databases">
        <authorList>
            <person name="Chiriac C."/>
            <person name="Salcher M."/>
            <person name="Ghai R."/>
            <person name="Kavagutti S V."/>
        </authorList>
    </citation>
    <scope>NUCLEOTIDE SEQUENCE</scope>
</reference>
<evidence type="ECO:0000313" key="1">
    <source>
        <dbReference type="EMBL" id="CAB4345395.1"/>
    </source>
</evidence>
<dbReference type="AlphaFoldDB" id="A0A6J5ZTK6"/>
<dbReference type="PANTHER" id="PTHR37507:SF2">
    <property type="entry name" value="SPORULATION PROTEIN YDCC"/>
    <property type="match status" value="1"/>
</dbReference>
<dbReference type="PANTHER" id="PTHR37507">
    <property type="entry name" value="SPORULATION PROTEIN YDCC"/>
    <property type="match status" value="1"/>
</dbReference>
<sequence length="403" mass="40604">MISFIRRSSSKTLIALSGALVALVAVGAVVASGSAGGAGTPPAKPLAQAVADSFAGPQIEGVSARINFTNKLLPTAGFGGQDPLMGGGSGRLWASNNGDVRIELQSDAGGGDVQVVASGDTLWLYHAASNTVYRTTMAPEKKDKADKGAKMPPTVAAVKRVLRELGSDATVSGAVPDNVAGQPAYSTRIQPKANGGLIGGADVTWDAANGAPLRVAVFARGQNDPVLAIEATDVSFGAVDPAVFEVTPPADAKVEELSPAAQSTKLKKGKKPARPITGLRAAQAAAPFTVSAPAKLAGQKRTSVMLVGRGAKKSVVVSYGKGLGGITVMESVATKADAPAATATSKKAERDSIQIPTAKIGSAQGMALGTPLGSVVSFTRDGVRYVVIGSVTQQDALTAARGL</sequence>
<dbReference type="Gene3D" id="2.50.20.10">
    <property type="entry name" value="Lipoprotein localisation LolA/LolB/LppX"/>
    <property type="match status" value="1"/>
</dbReference>